<comment type="caution">
    <text evidence="8">The sequence shown here is derived from an EMBL/GenBank/DDBJ whole genome shotgun (WGS) entry which is preliminary data.</text>
</comment>
<dbReference type="Gene3D" id="3.40.50.720">
    <property type="entry name" value="NAD(P)-binding Rossmann-like Domain"/>
    <property type="match status" value="1"/>
</dbReference>
<dbReference type="AlphaFoldDB" id="A0A063Y2F5"/>
<organism evidence="8 9">
    <name type="scientific">Nitrincola lacisaponensis</name>
    <dbReference type="NCBI Taxonomy" id="267850"/>
    <lineage>
        <taxon>Bacteria</taxon>
        <taxon>Pseudomonadati</taxon>
        <taxon>Pseudomonadota</taxon>
        <taxon>Gammaproteobacteria</taxon>
        <taxon>Oceanospirillales</taxon>
        <taxon>Oceanospirillaceae</taxon>
        <taxon>Nitrincola</taxon>
    </lineage>
</organism>
<evidence type="ECO:0000313" key="9">
    <source>
        <dbReference type="Proteomes" id="UP000027318"/>
    </source>
</evidence>
<gene>
    <name evidence="8" type="ORF">ADINL_1045</name>
</gene>
<protein>
    <recommendedName>
        <fullName evidence="3">UDP-glucose 4-epimerase</fullName>
    </recommendedName>
    <alternativeName>
        <fullName evidence="5">Galactowaldenase</fullName>
    </alternativeName>
    <alternativeName>
        <fullName evidence="4">UDP-galactose 4-epimerase</fullName>
    </alternativeName>
</protein>
<reference evidence="8 9" key="1">
    <citation type="journal article" date="2005" name="Int. J. Syst. Evol. Microbiol.">
        <title>Nitrincola lacisaponensis gen. nov., sp. nov., a novel alkaliphilic bacterium isolated from an alkaline, saline lake.</title>
        <authorList>
            <person name="Dimitriu P.A."/>
            <person name="Shukla S.K."/>
            <person name="Conradt J."/>
            <person name="Marquez M.C."/>
            <person name="Ventosa A."/>
            <person name="Maglia A."/>
            <person name="Peyton B.M."/>
            <person name="Pinkart H.C."/>
            <person name="Mormile M.R."/>
        </authorList>
    </citation>
    <scope>NUCLEOTIDE SEQUENCE [LARGE SCALE GENOMIC DNA]</scope>
    <source>
        <strain evidence="8 9">4CA</strain>
    </source>
</reference>
<evidence type="ECO:0000313" key="8">
    <source>
        <dbReference type="EMBL" id="KDE40453.1"/>
    </source>
</evidence>
<dbReference type="Gene3D" id="3.40.50.20">
    <property type="match status" value="1"/>
</dbReference>
<dbReference type="SUPFAM" id="SSF51735">
    <property type="entry name" value="NAD(P)-binding Rossmann-fold domains"/>
    <property type="match status" value="1"/>
</dbReference>
<feature type="domain" description="ATP-grasp" evidence="7">
    <location>
        <begin position="115"/>
        <end position="314"/>
    </location>
</feature>
<sequence>MNKTRIGITSIGSGVGQSIVDSCRLSGLPMHITGYGNNPYAYGSFDCDDQKILPGIYDKDYLLHLLEACKKDNIEILLPGLDDELLLLSKNKKKFEKNGTTIPISSEEIINYCRDKELMSKELNKYESIFVKCYEKQEIERHSNENTILPLIAKPKSGCASRGIFIIKSKEDLNKVTESHVIQEIAIPERSDNNHQAFVDALNKNQLIQVSEFSFQIVIGKNGIELGRFCSYNKLQNGIPIEIIPISSPDIWNEINPLIPTLIKKGLYGPINFQGRMTDNGLKIFELNARFTGITGLRALMGFNEVEAIILDSLNRKSHLSTNIQKIGIRQTSNRTINIAFNKDVEINTKKIDPNKEKKQQYRILVTGANSYLGLELVRKLATDRNISEVVALVRNPERFRKITESPLHTPGITLKDISSLDNGQINLSNVDIICHLASARPGSSNQEIAASLEFTQKIVNMAIKFQVSGFINASSQAIYGTNHISLWTEDMPASPETPYAQSKWASELMTSSISVHNKHAYGVSLRFSQIIGASPVIRTTEAPHSMTAKFLQESKVTIIDGQQTLDLLDIQDAVDSVISLIKIPLKEWPKTLNIGSGNPIRVENLAYKCLQTIYPSIDKGHLLEKVENDKQKSFGMDISKAEKSIKWKPSRPIEHTLQSIAACIKKNINHNL</sequence>
<dbReference type="Proteomes" id="UP000027318">
    <property type="component" value="Unassembled WGS sequence"/>
</dbReference>
<dbReference type="InterPro" id="IPR001509">
    <property type="entry name" value="Epimerase_deHydtase"/>
</dbReference>
<dbReference type="RefSeq" id="WP_161667735.1">
    <property type="nucleotide sequence ID" value="NZ_JMSZ01000016.1"/>
</dbReference>
<evidence type="ECO:0000256" key="6">
    <source>
        <dbReference type="PROSITE-ProRule" id="PRU00409"/>
    </source>
</evidence>
<keyword evidence="6" id="KW-0547">Nucleotide-binding</keyword>
<dbReference type="PATRIC" id="fig|267850.7.peg.1039"/>
<keyword evidence="8" id="KW-0413">Isomerase</keyword>
<evidence type="ECO:0000256" key="2">
    <source>
        <dbReference type="ARBA" id="ARBA00007637"/>
    </source>
</evidence>
<dbReference type="InterPro" id="IPR048764">
    <property type="entry name" value="PylC_N"/>
</dbReference>
<dbReference type="Pfam" id="PF21360">
    <property type="entry name" value="PylC-like_N"/>
    <property type="match status" value="1"/>
</dbReference>
<dbReference type="InterPro" id="IPR020904">
    <property type="entry name" value="Sc_DH/Rdtase_CS"/>
</dbReference>
<evidence type="ECO:0000256" key="3">
    <source>
        <dbReference type="ARBA" id="ARBA00018569"/>
    </source>
</evidence>
<dbReference type="GO" id="GO:0005524">
    <property type="term" value="F:ATP binding"/>
    <property type="evidence" value="ECO:0007669"/>
    <property type="project" value="UniProtKB-UniRule"/>
</dbReference>
<evidence type="ECO:0000256" key="5">
    <source>
        <dbReference type="ARBA" id="ARBA00033067"/>
    </source>
</evidence>
<dbReference type="GO" id="GO:0046872">
    <property type="term" value="F:metal ion binding"/>
    <property type="evidence" value="ECO:0007669"/>
    <property type="project" value="InterPro"/>
</dbReference>
<dbReference type="PROSITE" id="PS50975">
    <property type="entry name" value="ATP_GRASP"/>
    <property type="match status" value="1"/>
</dbReference>
<dbReference type="GO" id="GO:0016853">
    <property type="term" value="F:isomerase activity"/>
    <property type="evidence" value="ECO:0007669"/>
    <property type="project" value="UniProtKB-KW"/>
</dbReference>
<dbReference type="CDD" id="cd08946">
    <property type="entry name" value="SDR_e"/>
    <property type="match status" value="1"/>
</dbReference>
<dbReference type="Pfam" id="PF01370">
    <property type="entry name" value="Epimerase"/>
    <property type="match status" value="1"/>
</dbReference>
<keyword evidence="9" id="KW-1185">Reference proteome</keyword>
<name>A0A063Y2F5_9GAMM</name>
<accession>A0A063Y2F5</accession>
<evidence type="ECO:0000259" key="7">
    <source>
        <dbReference type="PROSITE" id="PS50975"/>
    </source>
</evidence>
<keyword evidence="6" id="KW-0067">ATP-binding</keyword>
<comment type="pathway">
    <text evidence="1">Carbohydrate metabolism; galactose metabolism.</text>
</comment>
<dbReference type="STRING" id="267850.ADINL_1045"/>
<dbReference type="SUPFAM" id="SSF56059">
    <property type="entry name" value="Glutathione synthetase ATP-binding domain-like"/>
    <property type="match status" value="1"/>
</dbReference>
<dbReference type="PANTHER" id="PTHR43725">
    <property type="entry name" value="UDP-GLUCOSE 4-EPIMERASE"/>
    <property type="match status" value="1"/>
</dbReference>
<proteinExistence type="inferred from homology"/>
<dbReference type="Gene3D" id="3.30.470.20">
    <property type="entry name" value="ATP-grasp fold, B domain"/>
    <property type="match status" value="1"/>
</dbReference>
<dbReference type="PROSITE" id="PS00061">
    <property type="entry name" value="ADH_SHORT"/>
    <property type="match status" value="1"/>
</dbReference>
<evidence type="ECO:0000256" key="1">
    <source>
        <dbReference type="ARBA" id="ARBA00004947"/>
    </source>
</evidence>
<dbReference type="EMBL" id="JMSZ01000016">
    <property type="protein sequence ID" value="KDE40453.1"/>
    <property type="molecule type" value="Genomic_DNA"/>
</dbReference>
<dbReference type="PANTHER" id="PTHR43725:SF53">
    <property type="entry name" value="UDP-ARABINOSE 4-EPIMERASE 1"/>
    <property type="match status" value="1"/>
</dbReference>
<evidence type="ECO:0000256" key="4">
    <source>
        <dbReference type="ARBA" id="ARBA00031367"/>
    </source>
</evidence>
<dbReference type="InterPro" id="IPR036291">
    <property type="entry name" value="NAD(P)-bd_dom_sf"/>
</dbReference>
<comment type="similarity">
    <text evidence="2">Belongs to the NAD(P)-dependent epimerase/dehydratase family.</text>
</comment>
<dbReference type="InterPro" id="IPR011761">
    <property type="entry name" value="ATP-grasp"/>
</dbReference>
<dbReference type="OrthoDB" id="9803010at2"/>